<dbReference type="EMBL" id="MNUJ01000025">
    <property type="protein sequence ID" value="OIN89797.1"/>
    <property type="molecule type" value="Genomic_DNA"/>
</dbReference>
<name>A0A1J4RUX0_9BACT</name>
<protein>
    <submittedName>
        <fullName evidence="1">Uncharacterized protein</fullName>
    </submittedName>
</protein>
<sequence length="136" mass="16520">MSVYKTKIKKIGGTSYREIIKKARAIFHQIEKRSRRSAYLRSAYFKKEKVFLNLFWEHLRQKPRRERKWRLKFLSCAFDLIENSRKKPTSTINPNDKREVLHRFDGLTPTDEMFFVQIKENKKTGRKDFMSVFPEE</sequence>
<organism evidence="1 2">
    <name type="scientific">Candidatus Berkelbacteria bacterium CG1_02_42_45</name>
    <dbReference type="NCBI Taxonomy" id="1805036"/>
    <lineage>
        <taxon>Bacteria</taxon>
        <taxon>Candidatus Berkelbacteria</taxon>
    </lineage>
</organism>
<dbReference type="AlphaFoldDB" id="A0A1J4RUX0"/>
<proteinExistence type="predicted"/>
<gene>
    <name evidence="1" type="ORF">AUJ40_01270</name>
</gene>
<dbReference type="Proteomes" id="UP000182753">
    <property type="component" value="Unassembled WGS sequence"/>
</dbReference>
<evidence type="ECO:0000313" key="1">
    <source>
        <dbReference type="EMBL" id="OIN89797.1"/>
    </source>
</evidence>
<reference evidence="1 2" key="1">
    <citation type="journal article" date="2016" name="Environ. Microbiol.">
        <title>Genomic resolution of a cold subsurface aquifer community provides metabolic insights for novel microbes adapted to high CO concentrations.</title>
        <authorList>
            <person name="Probst A.J."/>
            <person name="Castelle C.J."/>
            <person name="Singh A."/>
            <person name="Brown C.T."/>
            <person name="Anantharaman K."/>
            <person name="Sharon I."/>
            <person name="Hug L.A."/>
            <person name="Burstein D."/>
            <person name="Emerson J.B."/>
            <person name="Thomas B.C."/>
            <person name="Banfield J.F."/>
        </authorList>
    </citation>
    <scope>NUCLEOTIDE SEQUENCE [LARGE SCALE GENOMIC DNA]</scope>
    <source>
        <strain evidence="1">CG1_02_42_45</strain>
    </source>
</reference>
<comment type="caution">
    <text evidence="1">The sequence shown here is derived from an EMBL/GenBank/DDBJ whole genome shotgun (WGS) entry which is preliminary data.</text>
</comment>
<evidence type="ECO:0000313" key="2">
    <source>
        <dbReference type="Proteomes" id="UP000182753"/>
    </source>
</evidence>
<accession>A0A1J4RUX0</accession>